<reference evidence="2" key="1">
    <citation type="submission" date="2017-03" db="EMBL/GenBank/DDBJ databases">
        <title>Phytopthora megakarya and P. palmivora, two closely related causual agents of cacao black pod achieved similar genome size and gene model numbers by different mechanisms.</title>
        <authorList>
            <person name="Ali S."/>
            <person name="Shao J."/>
            <person name="Larry D.J."/>
            <person name="Kronmiller B."/>
            <person name="Shen D."/>
            <person name="Strem M.D."/>
            <person name="Melnick R.L."/>
            <person name="Guiltinan M.J."/>
            <person name="Tyler B.M."/>
            <person name="Meinhardt L.W."/>
            <person name="Bailey B.A."/>
        </authorList>
    </citation>
    <scope>NUCLEOTIDE SEQUENCE [LARGE SCALE GENOMIC DNA]</scope>
    <source>
        <strain evidence="2">zdho120</strain>
    </source>
</reference>
<evidence type="ECO:0000313" key="2">
    <source>
        <dbReference type="Proteomes" id="UP000198211"/>
    </source>
</evidence>
<accession>A0A225V755</accession>
<keyword evidence="2" id="KW-1185">Reference proteome</keyword>
<protein>
    <submittedName>
        <fullName evidence="1">Uncharacterized protein</fullName>
    </submittedName>
</protein>
<evidence type="ECO:0000313" key="1">
    <source>
        <dbReference type="EMBL" id="OWZ00577.1"/>
    </source>
</evidence>
<dbReference type="OrthoDB" id="129583at2759"/>
<gene>
    <name evidence="1" type="ORF">PHMEG_00028198</name>
</gene>
<organism evidence="1 2">
    <name type="scientific">Phytophthora megakarya</name>
    <dbReference type="NCBI Taxonomy" id="4795"/>
    <lineage>
        <taxon>Eukaryota</taxon>
        <taxon>Sar</taxon>
        <taxon>Stramenopiles</taxon>
        <taxon>Oomycota</taxon>
        <taxon>Peronosporomycetes</taxon>
        <taxon>Peronosporales</taxon>
        <taxon>Peronosporaceae</taxon>
        <taxon>Phytophthora</taxon>
    </lineage>
</organism>
<dbReference type="AlphaFoldDB" id="A0A225V755"/>
<dbReference type="EMBL" id="NBNE01007501">
    <property type="protein sequence ID" value="OWZ00577.1"/>
    <property type="molecule type" value="Genomic_DNA"/>
</dbReference>
<sequence>MDEEEAAIWPTYNWCNNPWITDANGKVLDDQKYGIIKRCALNDLQIQRTSAIRYTLVIPWVGTRSYSQVKLRLRAVTIVCSAPSLEVGDAVENGSMLRMKN</sequence>
<dbReference type="Proteomes" id="UP000198211">
    <property type="component" value="Unassembled WGS sequence"/>
</dbReference>
<proteinExistence type="predicted"/>
<name>A0A225V755_9STRA</name>
<comment type="caution">
    <text evidence="1">The sequence shown here is derived from an EMBL/GenBank/DDBJ whole genome shotgun (WGS) entry which is preliminary data.</text>
</comment>